<dbReference type="InterPro" id="IPR037883">
    <property type="entry name" value="Knr4/Smi1-like_sf"/>
</dbReference>
<reference evidence="2 3" key="1">
    <citation type="submission" date="2024-06" db="EMBL/GenBank/DDBJ databases">
        <title>The Natural Products Discovery Center: Release of the First 8490 Sequenced Strains for Exploring Actinobacteria Biosynthetic Diversity.</title>
        <authorList>
            <person name="Kalkreuter E."/>
            <person name="Kautsar S.A."/>
            <person name="Yang D."/>
            <person name="Bader C.D."/>
            <person name="Teijaro C.N."/>
            <person name="Fluegel L."/>
            <person name="Davis C.M."/>
            <person name="Simpson J.R."/>
            <person name="Lauterbach L."/>
            <person name="Steele A.D."/>
            <person name="Gui C."/>
            <person name="Meng S."/>
            <person name="Li G."/>
            <person name="Viehrig K."/>
            <person name="Ye F."/>
            <person name="Su P."/>
            <person name="Kiefer A.F."/>
            <person name="Nichols A."/>
            <person name="Cepeda A.J."/>
            <person name="Yan W."/>
            <person name="Fan B."/>
            <person name="Jiang Y."/>
            <person name="Adhikari A."/>
            <person name="Zheng C.-J."/>
            <person name="Schuster L."/>
            <person name="Cowan T.M."/>
            <person name="Smanski M.J."/>
            <person name="Chevrette M.G."/>
            <person name="De Carvalho L.P.S."/>
            <person name="Shen B."/>
        </authorList>
    </citation>
    <scope>NUCLEOTIDE SEQUENCE [LARGE SCALE GENOMIC DNA]</scope>
    <source>
        <strain evidence="2 3">NPDC049344</strain>
    </source>
</reference>
<evidence type="ECO:0000313" key="3">
    <source>
        <dbReference type="Proteomes" id="UP001552521"/>
    </source>
</evidence>
<dbReference type="EMBL" id="JBFAQK010000056">
    <property type="protein sequence ID" value="MEV4684625.1"/>
    <property type="molecule type" value="Genomic_DNA"/>
</dbReference>
<dbReference type="InterPro" id="IPR018958">
    <property type="entry name" value="Knr4/Smi1-like_dom"/>
</dbReference>
<gene>
    <name evidence="2" type="ORF">AB0K36_28075</name>
</gene>
<evidence type="ECO:0000259" key="1">
    <source>
        <dbReference type="SMART" id="SM00860"/>
    </source>
</evidence>
<dbReference type="Pfam" id="PF14568">
    <property type="entry name" value="SUKH_6"/>
    <property type="match status" value="1"/>
</dbReference>
<dbReference type="Gene3D" id="3.40.1580.10">
    <property type="entry name" value="SMI1/KNR4-like"/>
    <property type="match status" value="1"/>
</dbReference>
<protein>
    <submittedName>
        <fullName evidence="2">SMI1/KNR4 family protein</fullName>
    </submittedName>
</protein>
<dbReference type="SUPFAM" id="SSF160631">
    <property type="entry name" value="SMI1/KNR4-like"/>
    <property type="match status" value="1"/>
</dbReference>
<sequence>MTNALARLLEIVPAPSEPRQKDWREVERSLGVGLPADYKELVRVYGGSNWDDYLYVLEPGCPNENYDLVEWAERQAEDLEDLWEFERKPAELQVEGARVIPWATTDNGECLYWLARPGLEPDRWTVMVNEARGDRWEHFSVSCTQFLASSLDGALQSDILSSVFPRAAHELRRLGAV</sequence>
<dbReference type="SMART" id="SM00860">
    <property type="entry name" value="SMI1_KNR4"/>
    <property type="match status" value="1"/>
</dbReference>
<name>A0ABV3I196_9ACTN</name>
<keyword evidence="3" id="KW-1185">Reference proteome</keyword>
<evidence type="ECO:0000313" key="2">
    <source>
        <dbReference type="EMBL" id="MEV4684625.1"/>
    </source>
</evidence>
<organism evidence="2 3">
    <name type="scientific">Streptomyces kurssanovii</name>
    <dbReference type="NCBI Taxonomy" id="67312"/>
    <lineage>
        <taxon>Bacteria</taxon>
        <taxon>Bacillati</taxon>
        <taxon>Actinomycetota</taxon>
        <taxon>Actinomycetes</taxon>
        <taxon>Kitasatosporales</taxon>
        <taxon>Streptomycetaceae</taxon>
        <taxon>Streptomyces</taxon>
    </lineage>
</organism>
<dbReference type="Proteomes" id="UP001552521">
    <property type="component" value="Unassembled WGS sequence"/>
</dbReference>
<proteinExistence type="predicted"/>
<accession>A0ABV3I196</accession>
<comment type="caution">
    <text evidence="2">The sequence shown here is derived from an EMBL/GenBank/DDBJ whole genome shotgun (WGS) entry which is preliminary data.</text>
</comment>
<feature type="domain" description="Knr4/Smi1-like" evidence="1">
    <location>
        <begin position="13"/>
        <end position="130"/>
    </location>
</feature>
<dbReference type="RefSeq" id="WP_364599680.1">
    <property type="nucleotide sequence ID" value="NZ_JBFAQK010000056.1"/>
</dbReference>